<keyword evidence="1" id="KW-0812">Transmembrane</keyword>
<proteinExistence type="predicted"/>
<feature type="transmembrane region" description="Helical" evidence="1">
    <location>
        <begin position="6"/>
        <end position="29"/>
    </location>
</feature>
<evidence type="ECO:0000313" key="3">
    <source>
        <dbReference type="EMBL" id="WOQ69203.1"/>
    </source>
</evidence>
<evidence type="ECO:0000313" key="4">
    <source>
        <dbReference type="Proteomes" id="UP001329313"/>
    </source>
</evidence>
<gene>
    <name evidence="3" type="ORF">RYJ27_10930</name>
</gene>
<keyword evidence="1" id="KW-1133">Transmembrane helix</keyword>
<feature type="transmembrane region" description="Helical" evidence="1">
    <location>
        <begin position="94"/>
        <end position="114"/>
    </location>
</feature>
<feature type="transmembrane region" description="Helical" evidence="1">
    <location>
        <begin position="120"/>
        <end position="138"/>
    </location>
</feature>
<keyword evidence="4" id="KW-1185">Reference proteome</keyword>
<dbReference type="SUPFAM" id="SSF55073">
    <property type="entry name" value="Nucleotide cyclase"/>
    <property type="match status" value="1"/>
</dbReference>
<feature type="domain" description="GGDEF" evidence="2">
    <location>
        <begin position="246"/>
        <end position="377"/>
    </location>
</feature>
<evidence type="ECO:0000256" key="1">
    <source>
        <dbReference type="SAM" id="Phobius"/>
    </source>
</evidence>
<dbReference type="KEGG" id="mliy:RYJ27_10930"/>
<organism evidence="3 4">
    <name type="scientific">Microbacterium limosum</name>
    <dbReference type="NCBI Taxonomy" id="3079935"/>
    <lineage>
        <taxon>Bacteria</taxon>
        <taxon>Bacillati</taxon>
        <taxon>Actinomycetota</taxon>
        <taxon>Actinomycetes</taxon>
        <taxon>Micrococcales</taxon>
        <taxon>Microbacteriaceae</taxon>
        <taxon>Microbacterium</taxon>
    </lineage>
</organism>
<evidence type="ECO:0000259" key="2">
    <source>
        <dbReference type="PROSITE" id="PS50887"/>
    </source>
</evidence>
<name>A0AAU0MFH0_9MICO</name>
<dbReference type="PROSITE" id="PS50887">
    <property type="entry name" value="GGDEF"/>
    <property type="match status" value="1"/>
</dbReference>
<feature type="transmembrane region" description="Helical" evidence="1">
    <location>
        <begin position="65"/>
        <end position="82"/>
    </location>
</feature>
<dbReference type="InterPro" id="IPR043128">
    <property type="entry name" value="Rev_trsase/Diguanyl_cyclase"/>
</dbReference>
<dbReference type="AlphaFoldDB" id="A0AAU0MFH0"/>
<dbReference type="InterPro" id="IPR029787">
    <property type="entry name" value="Nucleotide_cyclase"/>
</dbReference>
<sequence length="381" mass="40385">MIPYDAITFGTAQMSVVTVCAILVIGLGFTTRPSRAYLLWAFAFLLALLSSYASIAAELDEHNEPLRVFALGLLLGVPPLLWSGLRAQRDVRAYGWVGPLAAVVFGTLLAAASSGELYPIAFRSAFLCSGVFAALCAWELRLGRRRRSRFALPMLIASVAYAGVALIGFSAGIVVIVSGITDDLTATRALNNLGVMVYSICVTVTILTLSNDRRGAGSISSDPRSVPTFSAVASDRLERARARRERSWSVVSLRFDDVDDIRDAAGEAGFRSIQARLSNGFLDRIGADADLARGGDGVLVALIPAAPASVRRTLHALLDDIADTREDLPLSVRLTASAGLVGVESAGYDLEGLERAAHEARCSAFQAGGNRVAVAEAAVDR</sequence>
<dbReference type="Gene3D" id="3.30.70.270">
    <property type="match status" value="1"/>
</dbReference>
<protein>
    <recommendedName>
        <fullName evidence="2">GGDEF domain-containing protein</fullName>
    </recommendedName>
</protein>
<feature type="transmembrane region" description="Helical" evidence="1">
    <location>
        <begin position="189"/>
        <end position="209"/>
    </location>
</feature>
<reference evidence="3 4" key="1">
    <citation type="submission" date="2023-10" db="EMBL/GenBank/DDBJ databases">
        <title>Y20.</title>
        <authorList>
            <person name="Zhang G."/>
            <person name="Ding Y."/>
        </authorList>
    </citation>
    <scope>NUCLEOTIDE SEQUENCE [LARGE SCALE GENOMIC DNA]</scope>
    <source>
        <strain evidence="3 4">Y20</strain>
    </source>
</reference>
<feature type="transmembrane region" description="Helical" evidence="1">
    <location>
        <begin position="36"/>
        <end position="53"/>
    </location>
</feature>
<keyword evidence="1" id="KW-0472">Membrane</keyword>
<dbReference type="Proteomes" id="UP001329313">
    <property type="component" value="Chromosome"/>
</dbReference>
<feature type="transmembrane region" description="Helical" evidence="1">
    <location>
        <begin position="150"/>
        <end position="177"/>
    </location>
</feature>
<dbReference type="EMBL" id="CP137080">
    <property type="protein sequence ID" value="WOQ69203.1"/>
    <property type="molecule type" value="Genomic_DNA"/>
</dbReference>
<dbReference type="RefSeq" id="WP_330170334.1">
    <property type="nucleotide sequence ID" value="NZ_CP137080.1"/>
</dbReference>
<accession>A0AAU0MFH0</accession>
<dbReference type="InterPro" id="IPR000160">
    <property type="entry name" value="GGDEF_dom"/>
</dbReference>